<reference evidence="2 3" key="1">
    <citation type="submission" date="2019-12" db="EMBL/GenBank/DDBJ databases">
        <authorList>
            <person name="Alioto T."/>
            <person name="Alioto T."/>
            <person name="Gomez Garrido J."/>
        </authorList>
    </citation>
    <scope>NUCLEOTIDE SEQUENCE [LARGE SCALE GENOMIC DNA]</scope>
</reference>
<sequence length="92" mass="10234">MGQIQLQQHSSLSSATAATSSLTVTEASPSCNDLWWSSMRRDVRDRESTNTRPRPRQRHHHSRSVTAASLSSSSGEVAVVIDDELRERQIDS</sequence>
<comment type="caution">
    <text evidence="2">The sequence shown here is derived from an EMBL/GenBank/DDBJ whole genome shotgun (WGS) entry which is preliminary data.</text>
</comment>
<dbReference type="EMBL" id="CACTIH010009351">
    <property type="protein sequence ID" value="CAA3030112.1"/>
    <property type="molecule type" value="Genomic_DNA"/>
</dbReference>
<feature type="compositionally biased region" description="Basic and acidic residues" evidence="1">
    <location>
        <begin position="39"/>
        <end position="49"/>
    </location>
</feature>
<name>A0A8S0VKG6_OLEEU</name>
<protein>
    <submittedName>
        <fullName evidence="2">Uncharacterized protein</fullName>
    </submittedName>
</protein>
<dbReference type="Proteomes" id="UP000594638">
    <property type="component" value="Unassembled WGS sequence"/>
</dbReference>
<feature type="compositionally biased region" description="Low complexity" evidence="1">
    <location>
        <begin position="64"/>
        <end position="76"/>
    </location>
</feature>
<evidence type="ECO:0000256" key="1">
    <source>
        <dbReference type="SAM" id="MobiDB-lite"/>
    </source>
</evidence>
<feature type="compositionally biased region" description="Low complexity" evidence="1">
    <location>
        <begin position="10"/>
        <end position="28"/>
    </location>
</feature>
<feature type="region of interest" description="Disordered" evidence="1">
    <location>
        <begin position="1"/>
        <end position="76"/>
    </location>
</feature>
<dbReference type="AlphaFoldDB" id="A0A8S0VKG6"/>
<gene>
    <name evidence="2" type="ORF">OLEA9_A099748</name>
</gene>
<keyword evidence="3" id="KW-1185">Reference proteome</keyword>
<organism evidence="2 3">
    <name type="scientific">Olea europaea subsp. europaea</name>
    <dbReference type="NCBI Taxonomy" id="158383"/>
    <lineage>
        <taxon>Eukaryota</taxon>
        <taxon>Viridiplantae</taxon>
        <taxon>Streptophyta</taxon>
        <taxon>Embryophyta</taxon>
        <taxon>Tracheophyta</taxon>
        <taxon>Spermatophyta</taxon>
        <taxon>Magnoliopsida</taxon>
        <taxon>eudicotyledons</taxon>
        <taxon>Gunneridae</taxon>
        <taxon>Pentapetalae</taxon>
        <taxon>asterids</taxon>
        <taxon>lamiids</taxon>
        <taxon>Lamiales</taxon>
        <taxon>Oleaceae</taxon>
        <taxon>Oleeae</taxon>
        <taxon>Olea</taxon>
    </lineage>
</organism>
<proteinExistence type="predicted"/>
<feature type="compositionally biased region" description="Basic residues" evidence="1">
    <location>
        <begin position="53"/>
        <end position="63"/>
    </location>
</feature>
<dbReference type="Gramene" id="OE9A099748T1">
    <property type="protein sequence ID" value="OE9A099748C1"/>
    <property type="gene ID" value="OE9A099748"/>
</dbReference>
<evidence type="ECO:0000313" key="2">
    <source>
        <dbReference type="EMBL" id="CAA3030112.1"/>
    </source>
</evidence>
<evidence type="ECO:0000313" key="3">
    <source>
        <dbReference type="Proteomes" id="UP000594638"/>
    </source>
</evidence>
<accession>A0A8S0VKG6</accession>